<evidence type="ECO:0000313" key="7">
    <source>
        <dbReference type="Proteomes" id="UP001359485"/>
    </source>
</evidence>
<evidence type="ECO:0000259" key="5">
    <source>
        <dbReference type="PROSITE" id="PS50240"/>
    </source>
</evidence>
<dbReference type="SMART" id="SM00020">
    <property type="entry name" value="Tryp_SPc"/>
    <property type="match status" value="1"/>
</dbReference>
<dbReference type="Pfam" id="PF00089">
    <property type="entry name" value="Trypsin"/>
    <property type="match status" value="1"/>
</dbReference>
<keyword evidence="7" id="KW-1185">Reference proteome</keyword>
<feature type="compositionally biased region" description="Polar residues" evidence="3">
    <location>
        <begin position="161"/>
        <end position="182"/>
    </location>
</feature>
<name>A0ABR1ARC6_POLSC</name>
<feature type="signal peptide" evidence="4">
    <location>
        <begin position="1"/>
        <end position="21"/>
    </location>
</feature>
<evidence type="ECO:0000313" key="6">
    <source>
        <dbReference type="EMBL" id="KAK6624812.1"/>
    </source>
</evidence>
<dbReference type="EMBL" id="JAWJWF010000046">
    <property type="protein sequence ID" value="KAK6624812.1"/>
    <property type="molecule type" value="Genomic_DNA"/>
</dbReference>
<dbReference type="CDD" id="cd00190">
    <property type="entry name" value="Tryp_SPc"/>
    <property type="match status" value="1"/>
</dbReference>
<dbReference type="Gene3D" id="2.40.10.10">
    <property type="entry name" value="Trypsin-like serine proteases"/>
    <property type="match status" value="1"/>
</dbReference>
<dbReference type="InterPro" id="IPR001314">
    <property type="entry name" value="Peptidase_S1A"/>
</dbReference>
<evidence type="ECO:0000256" key="1">
    <source>
        <dbReference type="ARBA" id="ARBA00023157"/>
    </source>
</evidence>
<dbReference type="InterPro" id="IPR018114">
    <property type="entry name" value="TRYPSIN_HIS"/>
</dbReference>
<comment type="caution">
    <text evidence="6">The sequence shown here is derived from an EMBL/GenBank/DDBJ whole genome shotgun (WGS) entry which is preliminary data.</text>
</comment>
<sequence>MFDQVLLLSLTLSLISLPALSKGIWQSDNFGFAKWNTGNSLYPSEHNSNLHIWKNGVSMNSRPNEAYGSLVSQNSDVRQMDQRNSNGFSANYGMSDQNYVREAGKQTNANPQTRKDDGRLPGNWPPTGKIPKTNKNIDKVNSWDIYYGSNGISDEYDSSMEDSTWQGNKNSGNLEPDNSWNSAKFPGKGLNKKTYSSNGLWNEKRKDYNKKTNKEKKTQQNDFKAVAAIDNFLTSTTPSYDGFVDEKPLRNPYTPATGDGKTGSFGTKDTSILDKLDKNDWYFGKDSNFPEIDVNSNLNIDLGELWDFEKRRGIKLDRKIQRRQTYSYREPFKCKCVDVTLCNEEDIVMSVEEEIIEMDDWRAITRCTTLTEVCCTKPKLRDVIAPANDPEASARPLSCGQRRFRTGYESQNLNERDNNTHALTECAAWERERRILKETLEATDIQNIERISSKTTAWEAFDKFQRTLLKFKKRLLSFSRAEKKVHVEVKQRVQKELPDSPIFSGAAKGGEFPWLLKLETIQEDLGCGASLVHPQLVLTAAHCISSIQPKDLYVRAGMFNSNEESFQIRKVTKIIPHIDYNSDNPRNDIAMLVVAYPFKLTDNVNTICMPVTNDKWDEEKCVVAGWHSSPLNDEIKGILNKGLVSFLPQRECQNVMTTTDLWRRYVLHDSFVCAVEKNRRNACLGDEGSPLMCPSKRSPDTFLQIGLVSKSIYCDDFGRPGIFTNLLKFIDWVNEKAFELNLFDDFDVRNA</sequence>
<proteinExistence type="inferred from homology"/>
<organism evidence="6 7">
    <name type="scientific">Polyplax serrata</name>
    <name type="common">Common mouse louse</name>
    <dbReference type="NCBI Taxonomy" id="468196"/>
    <lineage>
        <taxon>Eukaryota</taxon>
        <taxon>Metazoa</taxon>
        <taxon>Ecdysozoa</taxon>
        <taxon>Arthropoda</taxon>
        <taxon>Hexapoda</taxon>
        <taxon>Insecta</taxon>
        <taxon>Pterygota</taxon>
        <taxon>Neoptera</taxon>
        <taxon>Paraneoptera</taxon>
        <taxon>Psocodea</taxon>
        <taxon>Troctomorpha</taxon>
        <taxon>Phthiraptera</taxon>
        <taxon>Anoplura</taxon>
        <taxon>Polyplacidae</taxon>
        <taxon>Polyplax</taxon>
    </lineage>
</organism>
<feature type="chain" id="PRO_5046459142" description="Peptidase S1 domain-containing protein" evidence="4">
    <location>
        <begin position="22"/>
        <end position="751"/>
    </location>
</feature>
<dbReference type="InterPro" id="IPR009003">
    <property type="entry name" value="Peptidase_S1_PA"/>
</dbReference>
<dbReference type="PRINTS" id="PR00722">
    <property type="entry name" value="CHYMOTRYPSIN"/>
</dbReference>
<protein>
    <recommendedName>
        <fullName evidence="5">Peptidase S1 domain-containing protein</fullName>
    </recommendedName>
</protein>
<dbReference type="InterPro" id="IPR051487">
    <property type="entry name" value="Ser/Thr_Proteases_Immune/Dev"/>
</dbReference>
<dbReference type="Proteomes" id="UP001359485">
    <property type="component" value="Unassembled WGS sequence"/>
</dbReference>
<feature type="region of interest" description="Disordered" evidence="3">
    <location>
        <begin position="106"/>
        <end position="135"/>
    </location>
</feature>
<dbReference type="PANTHER" id="PTHR24256">
    <property type="entry name" value="TRYPTASE-RELATED"/>
    <property type="match status" value="1"/>
</dbReference>
<dbReference type="InterPro" id="IPR043504">
    <property type="entry name" value="Peptidase_S1_PA_chymotrypsin"/>
</dbReference>
<feature type="domain" description="Peptidase S1" evidence="5">
    <location>
        <begin position="502"/>
        <end position="738"/>
    </location>
</feature>
<feature type="compositionally biased region" description="Basic and acidic residues" evidence="3">
    <location>
        <begin position="202"/>
        <end position="219"/>
    </location>
</feature>
<dbReference type="SUPFAM" id="SSF50494">
    <property type="entry name" value="Trypsin-like serine proteases"/>
    <property type="match status" value="1"/>
</dbReference>
<feature type="region of interest" description="Disordered" evidence="3">
    <location>
        <begin position="158"/>
        <end position="219"/>
    </location>
</feature>
<comment type="similarity">
    <text evidence="2">Belongs to the peptidase S1 family. CLIP subfamily.</text>
</comment>
<gene>
    <name evidence="6" type="ORF">RUM44_011676</name>
</gene>
<accession>A0ABR1ARC6</accession>
<keyword evidence="4" id="KW-0732">Signal</keyword>
<keyword evidence="1" id="KW-1015">Disulfide bond</keyword>
<evidence type="ECO:0000256" key="4">
    <source>
        <dbReference type="SAM" id="SignalP"/>
    </source>
</evidence>
<evidence type="ECO:0000256" key="3">
    <source>
        <dbReference type="SAM" id="MobiDB-lite"/>
    </source>
</evidence>
<dbReference type="InterPro" id="IPR001254">
    <property type="entry name" value="Trypsin_dom"/>
</dbReference>
<dbReference type="PROSITE" id="PS50240">
    <property type="entry name" value="TRYPSIN_DOM"/>
    <property type="match status" value="1"/>
</dbReference>
<dbReference type="PROSITE" id="PS00134">
    <property type="entry name" value="TRYPSIN_HIS"/>
    <property type="match status" value="1"/>
</dbReference>
<reference evidence="6 7" key="1">
    <citation type="submission" date="2023-09" db="EMBL/GenBank/DDBJ databases">
        <title>Genomes of two closely related lineages of the louse Polyplax serrata with different host specificities.</title>
        <authorList>
            <person name="Martinu J."/>
            <person name="Tarabai H."/>
            <person name="Stefka J."/>
            <person name="Hypsa V."/>
        </authorList>
    </citation>
    <scope>NUCLEOTIDE SEQUENCE [LARGE SCALE GENOMIC DNA]</scope>
    <source>
        <strain evidence="6">98ZLc_SE</strain>
    </source>
</reference>
<evidence type="ECO:0000256" key="2">
    <source>
        <dbReference type="ARBA" id="ARBA00024195"/>
    </source>
</evidence>